<dbReference type="HAMAP" id="MF_00527">
    <property type="entry name" value="3MGH"/>
    <property type="match status" value="1"/>
</dbReference>
<dbReference type="GO" id="GO:0006284">
    <property type="term" value="P:base-excision repair"/>
    <property type="evidence" value="ECO:0007669"/>
    <property type="project" value="InterPro"/>
</dbReference>
<dbReference type="EMBL" id="SHMQ01000012">
    <property type="protein sequence ID" value="RZV39136.1"/>
    <property type="molecule type" value="Genomic_DNA"/>
</dbReference>
<dbReference type="InterPro" id="IPR036995">
    <property type="entry name" value="MPG_sf"/>
</dbReference>
<dbReference type="EC" id="3.2.2.-" evidence="5"/>
<dbReference type="PANTHER" id="PTHR10429:SF0">
    <property type="entry name" value="DNA-3-METHYLADENINE GLYCOSYLASE"/>
    <property type="match status" value="1"/>
</dbReference>
<protein>
    <recommendedName>
        <fullName evidence="5">Putative 3-methyladenine DNA glycosylase</fullName>
        <ecNumber evidence="5">3.2.2.-</ecNumber>
    </recommendedName>
</protein>
<sequence>MIFKKLDKSFYVRGDTVKIARELLGKYLMTDIDGKGLTGGKIVETEAYLGAIDKASHGYGNKKTERNKNLYKEGGYSYVYFIYGMYYLFNVVTGKENFADAVLIRAIEPEIGIDIMLERRNKNLKIKNKENTKRITSGPGLLTVALGINLKHNGIPICEQNILKNKGEKDGSLEIWLEDRNINIGEDLIISTPRIGVDYAAEHAKLPYRFKIKDNGWASR</sequence>
<evidence type="ECO:0000256" key="2">
    <source>
        <dbReference type="ARBA" id="ARBA00022763"/>
    </source>
</evidence>
<dbReference type="InterPro" id="IPR011034">
    <property type="entry name" value="Formyl_transferase-like_C_sf"/>
</dbReference>
<keyword evidence="4 5" id="KW-0234">DNA repair</keyword>
<keyword evidence="3 5" id="KW-0378">Hydrolase</keyword>
<dbReference type="CDD" id="cd00540">
    <property type="entry name" value="AAG"/>
    <property type="match status" value="1"/>
</dbReference>
<proteinExistence type="inferred from homology"/>
<dbReference type="Proteomes" id="UP000322454">
    <property type="component" value="Unassembled WGS sequence"/>
</dbReference>
<gene>
    <name evidence="6" type="ORF">EVJ48_05325</name>
</gene>
<dbReference type="InterPro" id="IPR003180">
    <property type="entry name" value="MPG"/>
</dbReference>
<dbReference type="GO" id="GO:0003905">
    <property type="term" value="F:alkylbase DNA N-glycosylase activity"/>
    <property type="evidence" value="ECO:0007669"/>
    <property type="project" value="InterPro"/>
</dbReference>
<reference evidence="6 7" key="1">
    <citation type="submission" date="2019-01" db="EMBL/GenBank/DDBJ databases">
        <title>Insights into ecological role of a new deltaproteobacterial order Candidatus Sinidesulfobacterales (Sva0485) by metagenomics and metatranscriptomics.</title>
        <authorList>
            <person name="Tan S."/>
            <person name="Liu J."/>
            <person name="Fang Y."/>
            <person name="Hedlund B."/>
            <person name="Lian Z.-H."/>
            <person name="Huang L.-Y."/>
            <person name="Li J.-T."/>
            <person name="Huang L.-N."/>
            <person name="Li W.-J."/>
            <person name="Jiang H.-C."/>
            <person name="Dong H.-L."/>
            <person name="Shu W.-S."/>
        </authorList>
    </citation>
    <scope>NUCLEOTIDE SEQUENCE [LARGE SCALE GENOMIC DNA]</scope>
    <source>
        <strain evidence="6">AP4</strain>
    </source>
</reference>
<evidence type="ECO:0000313" key="6">
    <source>
        <dbReference type="EMBL" id="RZV39136.1"/>
    </source>
</evidence>
<dbReference type="PANTHER" id="PTHR10429">
    <property type="entry name" value="DNA-3-METHYLADENINE GLYCOSYLASE"/>
    <property type="match status" value="1"/>
</dbReference>
<dbReference type="FunFam" id="3.10.300.10:FF:000001">
    <property type="entry name" value="Putative 3-methyladenine DNA glycosylase"/>
    <property type="match status" value="1"/>
</dbReference>
<dbReference type="GO" id="GO:0003677">
    <property type="term" value="F:DNA binding"/>
    <property type="evidence" value="ECO:0007669"/>
    <property type="project" value="InterPro"/>
</dbReference>
<comment type="similarity">
    <text evidence="1 5">Belongs to the DNA glycosylase MPG family.</text>
</comment>
<evidence type="ECO:0000256" key="1">
    <source>
        <dbReference type="ARBA" id="ARBA00009232"/>
    </source>
</evidence>
<dbReference type="AlphaFoldDB" id="A0A520XDD7"/>
<evidence type="ECO:0000313" key="7">
    <source>
        <dbReference type="Proteomes" id="UP000322454"/>
    </source>
</evidence>
<evidence type="ECO:0000256" key="5">
    <source>
        <dbReference type="HAMAP-Rule" id="MF_00527"/>
    </source>
</evidence>
<comment type="caution">
    <text evidence="6">The sequence shown here is derived from an EMBL/GenBank/DDBJ whole genome shotgun (WGS) entry which is preliminary data.</text>
</comment>
<evidence type="ECO:0000256" key="3">
    <source>
        <dbReference type="ARBA" id="ARBA00022801"/>
    </source>
</evidence>
<evidence type="ECO:0000256" key="4">
    <source>
        <dbReference type="ARBA" id="ARBA00023204"/>
    </source>
</evidence>
<accession>A0A520XDD7</accession>
<dbReference type="Gene3D" id="3.10.300.10">
    <property type="entry name" value="Methylpurine-DNA glycosylase (MPG)"/>
    <property type="match status" value="1"/>
</dbReference>
<organism evidence="6 7">
    <name type="scientific">Candidatus Acidulodesulfobacterium acidiphilum</name>
    <dbReference type="NCBI Taxonomy" id="2597224"/>
    <lineage>
        <taxon>Bacteria</taxon>
        <taxon>Deltaproteobacteria</taxon>
        <taxon>Candidatus Acidulodesulfobacterales</taxon>
        <taxon>Candidatus Acidulodesulfobacterium</taxon>
    </lineage>
</organism>
<keyword evidence="2 5" id="KW-0227">DNA damage</keyword>
<dbReference type="NCBIfam" id="TIGR00567">
    <property type="entry name" value="3mg"/>
    <property type="match status" value="1"/>
</dbReference>
<name>A0A520XDD7_9DELT</name>
<dbReference type="SUPFAM" id="SSF50486">
    <property type="entry name" value="FMT C-terminal domain-like"/>
    <property type="match status" value="1"/>
</dbReference>
<dbReference type="Pfam" id="PF02245">
    <property type="entry name" value="Pur_DNA_glyco"/>
    <property type="match status" value="1"/>
</dbReference>